<dbReference type="PANTHER" id="PTHR46213">
    <property type="entry name" value="TRANSCRIPTIONAL ACTIVATOR DEMETER"/>
    <property type="match status" value="1"/>
</dbReference>
<evidence type="ECO:0000256" key="8">
    <source>
        <dbReference type="ARBA" id="ARBA00023125"/>
    </source>
</evidence>
<dbReference type="GO" id="GO:0019104">
    <property type="term" value="F:DNA N-glycosylase activity"/>
    <property type="evidence" value="ECO:0007669"/>
    <property type="project" value="InterPro"/>
</dbReference>
<evidence type="ECO:0000256" key="7">
    <source>
        <dbReference type="ARBA" id="ARBA00023014"/>
    </source>
</evidence>
<dbReference type="GO" id="GO:0005634">
    <property type="term" value="C:nucleus"/>
    <property type="evidence" value="ECO:0007669"/>
    <property type="project" value="UniProtKB-SubCell"/>
</dbReference>
<dbReference type="SUPFAM" id="SSF48150">
    <property type="entry name" value="DNA-glycosylase"/>
    <property type="match status" value="1"/>
</dbReference>
<dbReference type="InterPro" id="IPR028925">
    <property type="entry name" value="RRM_DME"/>
</dbReference>
<dbReference type="InterPro" id="IPR003265">
    <property type="entry name" value="HhH-GPD_domain"/>
</dbReference>
<name>A0A0D2QAU5_GOSRA</name>
<evidence type="ECO:0000256" key="10">
    <source>
        <dbReference type="SAM" id="MobiDB-lite"/>
    </source>
</evidence>
<evidence type="ECO:0000256" key="5">
    <source>
        <dbReference type="ARBA" id="ARBA00022723"/>
    </source>
</evidence>
<keyword evidence="8" id="KW-0238">DNA-binding</keyword>
<evidence type="ECO:0000256" key="1">
    <source>
        <dbReference type="ARBA" id="ARBA00001966"/>
    </source>
</evidence>
<proteinExistence type="inferred from homology"/>
<evidence type="ECO:0000256" key="2">
    <source>
        <dbReference type="ARBA" id="ARBA00004123"/>
    </source>
</evidence>
<feature type="region of interest" description="Disordered" evidence="10">
    <location>
        <begin position="218"/>
        <end position="238"/>
    </location>
</feature>
<sequence length="1958" mass="220623">MSKEGQEQFQFQRPLIPVTRFRPILPKPPVIHAGRQGNQIFEANCIGSERCSYGFTQEPQADRVVACSDSSICIEVNGGINNLKAASVGSNCISGYSNEQRQCSLNLGEPSNSSSADLLTLVNAASAKTTTAASLGIDRHHLRCSSTGLLPVHVNLSAQQHIWVDGNCTPRKHQNVIHSQNPYDLNLPAKTMDELSDFAPITPYKSKRAERKDVSEIDLHIENRTSEKRDEQANESAAANVDVNGLQCSKELQKLVIESSLAATPSKENQNPDDGGSHLIDLNRTPQQKQRRKKHRPKVIGEGKPRTRKSVTLKPSYSQENPTGKRNYVRKNNPSQDTSTPPGEANAENSTRKRKCVQTKGLNKDSTIPIQERENAPETLEQNKKSCIRALDFDEEGQDIGERSAFEPTCNLNSRTASFWKGDQSKYTMQLCGEPDVAAENTQTGNAYELNQSLKQKPKFFLSLPEDQAPGTPFPAKKNPPRKRSNTWHTVQDGLEKNGKKVWQSSARLPERSPNDSNCCTSLVLEGRQASELKINNSTASQQADISTLNSEGSHYNNLCRYLKIPEMQFANFSRRKRTVKRQNSAISSASSSITSVKSLMPAEACLVDNTEANPHRFSSSGVPANLEEASSFSLNKMQTFNCIMDSFPTESPKKKRTRGITRVRDLASLSGIAKCKRHAECYGSQSPVGYDVGKVGNSDQPHISIETLIAEIQAKLTKKKRTRKRYCPVNSACSSRSEVQMHNKRVLSNQNEFSAKALGATPEEIWKQMFSSDALDKQSNHSDINREGIPITHKEQKAIIPYNMRYKKQNAIVPYNLRYKEQNAVVPYNMRYKEQNALVVYTDGTIVQFGPTKKQLPRPRVELDEETNRVWKLLLENINSEGIDGTDEEKVKWWEEERTVFQGRADSFIARMHLVQGDRRFSPWKGSVVDSVIGVFLTQNVSDHLSSSAFMTLAAHFPLKKSYYQEGTSLVNGAEFYVLEPEDTLKWDAKMSIQPVIDQSSTVNGYGHSEEKVVLNSKESFGSRTAIVCSINESKCMETIGRGTDCFKGDDETNDVLSSQNSIVSSENAANFSLVQTAETFSCSESNSVRADQTKGPTFDILDGSTSFVELLEMAGSARLHEIYCPQNKSIGDKDKRSKFQNDQRENCHNAECPKSFTREDVTPSPNYHPHLAPNSEESEIEHLEIFKEETRFSEASKTKDENMKKGESPLTEESAYHTENKNDSTICVQVAPQSSNESNQPSHITQHAETIVYHCQMRLLQNPRNLVELPASPQNEEMLRLKPSKHSEGILDITESSAFDSKKSPQQKMQESSLYINNSSSNKELNQINARSLKSKGRNAKKEKNDDIDWDSLRKQAEADGRKRERTMKTRDSLDWDAVRCTDVNEIAETIKDRGMNNMLAERIKDFLNRLVRDHGSIDLEWLRDVPPDKAKEYLLSFRGLGLKSVECVRLLTLHHLAFPNSSFIFAWQVDTNVGRIAVRLGWVPLQPLPESLQLHLLELYPVLESIQKYLWPRLCKLDQRTLYELHYQMITFGKVFCTKSKPNCNACPMRGECRHFASAFASARLALPGPEEKSIVSATENRKPGHNHAVIIDQKALPLPQPIEQSDRNCQPEANQQLQAKSWVNNCSHNHAVIIDQQALPLLQPIEQSDRNCQSEANRQLQAKSRVNNCDPIIEEPASPEPECTQVAENDIEDMFYEDPDEIPTIKLDMEEFTQNLHNYMQNNTELQEGDMSKALVALTAEAASIRTPKLKNFSRLRTEHQVYELPDSHPLLKELDKREADDPCKYLLAIWTPGETPNSIQHPQSRCNLQEHAKLCNEKTCFSCNNIREAESQIVRGTLLIPCRTAMRGSFPLNGTYFQVNEVFADHDSSLNPIDVPREWLWNLPRRMVYFGTSIPSIFKGLTTVEIQHCFWRGFVCVRGFDQKSRAPRPLMARLHFPASKLTRGKGKGAAEYE</sequence>
<feature type="region of interest" description="Disordered" evidence="10">
    <location>
        <begin position="263"/>
        <end position="365"/>
    </location>
</feature>
<feature type="region of interest" description="Disordered" evidence="10">
    <location>
        <begin position="1157"/>
        <end position="1223"/>
    </location>
</feature>
<dbReference type="eggNOG" id="ENOG502QQKH">
    <property type="taxonomic scope" value="Eukaryota"/>
</dbReference>
<evidence type="ECO:0000313" key="14">
    <source>
        <dbReference type="Proteomes" id="UP000032304"/>
    </source>
</evidence>
<evidence type="ECO:0000313" key="13">
    <source>
        <dbReference type="EMBL" id="KJB36433.1"/>
    </source>
</evidence>
<evidence type="ECO:0000259" key="12">
    <source>
        <dbReference type="Pfam" id="PF15629"/>
    </source>
</evidence>
<dbReference type="GO" id="GO:0046872">
    <property type="term" value="F:metal ion binding"/>
    <property type="evidence" value="ECO:0007669"/>
    <property type="project" value="UniProtKB-KW"/>
</dbReference>
<dbReference type="GO" id="GO:0006284">
    <property type="term" value="P:base-excision repair"/>
    <property type="evidence" value="ECO:0007669"/>
    <property type="project" value="InterPro"/>
</dbReference>
<feature type="region of interest" description="Disordered" evidence="10">
    <location>
        <begin position="1297"/>
        <end position="1327"/>
    </location>
</feature>
<dbReference type="EMBL" id="CM001745">
    <property type="protein sequence ID" value="KJB36433.1"/>
    <property type="molecule type" value="Genomic_DNA"/>
</dbReference>
<dbReference type="GO" id="GO:0051539">
    <property type="term" value="F:4 iron, 4 sulfur cluster binding"/>
    <property type="evidence" value="ECO:0007669"/>
    <property type="project" value="UniProtKB-KW"/>
</dbReference>
<evidence type="ECO:0000259" key="11">
    <source>
        <dbReference type="Pfam" id="PF15628"/>
    </source>
</evidence>
<dbReference type="FunFam" id="1.10.1670.10:FF:000004">
    <property type="entry name" value="DNA glycosylase/AP lyase ROS1"/>
    <property type="match status" value="1"/>
</dbReference>
<dbReference type="InterPro" id="IPR028924">
    <property type="entry name" value="Perm-CXXC"/>
</dbReference>
<dbReference type="GO" id="GO:0141166">
    <property type="term" value="P:chromosomal 5-methylcytosine DNA demethylation pathway"/>
    <property type="evidence" value="ECO:0007669"/>
    <property type="project" value="InterPro"/>
</dbReference>
<evidence type="ECO:0008006" key="15">
    <source>
        <dbReference type="Google" id="ProtNLM"/>
    </source>
</evidence>
<keyword evidence="9" id="KW-0539">Nucleus</keyword>
<comment type="similarity">
    <text evidence="3">Belongs to the DNA glycosylase family. DEMETER subfamily.</text>
</comment>
<feature type="compositionally biased region" description="Polar residues" evidence="10">
    <location>
        <begin position="313"/>
        <end position="341"/>
    </location>
</feature>
<dbReference type="Proteomes" id="UP000032304">
    <property type="component" value="Chromosome 6"/>
</dbReference>
<dbReference type="GO" id="GO:0003906">
    <property type="term" value="F:DNA-(apurinic or apyrimidinic site) endonuclease activity"/>
    <property type="evidence" value="ECO:0007669"/>
    <property type="project" value="UniProtKB-ARBA"/>
</dbReference>
<dbReference type="InterPro" id="IPR003651">
    <property type="entry name" value="Endonuclease3_FeS-loop_motif"/>
</dbReference>
<dbReference type="SMART" id="SM00525">
    <property type="entry name" value="FES"/>
    <property type="match status" value="1"/>
</dbReference>
<dbReference type="Pfam" id="PF15628">
    <property type="entry name" value="RRM_DME"/>
    <property type="match status" value="1"/>
</dbReference>
<gene>
    <name evidence="13" type="ORF">B456_006G158300</name>
</gene>
<feature type="domain" description="Demeter RRM-fold" evidence="11">
    <location>
        <begin position="1841"/>
        <end position="1941"/>
    </location>
</feature>
<keyword evidence="14" id="KW-1185">Reference proteome</keyword>
<protein>
    <recommendedName>
        <fullName evidence="15">HhH-GPD domain-containing protein</fullName>
    </recommendedName>
</protein>
<dbReference type="CDD" id="cd00056">
    <property type="entry name" value="ENDO3c"/>
    <property type="match status" value="1"/>
</dbReference>
<organism evidence="13 14">
    <name type="scientific">Gossypium raimondii</name>
    <name type="common">Peruvian cotton</name>
    <name type="synonym">Gossypium klotzschianum subsp. raimondii</name>
    <dbReference type="NCBI Taxonomy" id="29730"/>
    <lineage>
        <taxon>Eukaryota</taxon>
        <taxon>Viridiplantae</taxon>
        <taxon>Streptophyta</taxon>
        <taxon>Embryophyta</taxon>
        <taxon>Tracheophyta</taxon>
        <taxon>Spermatophyta</taxon>
        <taxon>Magnoliopsida</taxon>
        <taxon>eudicotyledons</taxon>
        <taxon>Gunneridae</taxon>
        <taxon>Pentapetalae</taxon>
        <taxon>rosids</taxon>
        <taxon>malvids</taxon>
        <taxon>Malvales</taxon>
        <taxon>Malvaceae</taxon>
        <taxon>Malvoideae</taxon>
        <taxon>Gossypium</taxon>
    </lineage>
</organism>
<evidence type="ECO:0000256" key="6">
    <source>
        <dbReference type="ARBA" id="ARBA00023004"/>
    </source>
</evidence>
<evidence type="ECO:0000256" key="3">
    <source>
        <dbReference type="ARBA" id="ARBA00005646"/>
    </source>
</evidence>
<accession>A0A0D2QAU5</accession>
<keyword evidence="7" id="KW-0411">Iron-sulfur</keyword>
<comment type="cofactor">
    <cofactor evidence="1">
        <name>[4Fe-4S] cluster</name>
        <dbReference type="ChEBI" id="CHEBI:49883"/>
    </cofactor>
</comment>
<dbReference type="Gramene" id="KJB36433">
    <property type="protein sequence ID" value="KJB36433"/>
    <property type="gene ID" value="B456_006G158300"/>
</dbReference>
<evidence type="ECO:0000256" key="4">
    <source>
        <dbReference type="ARBA" id="ARBA00022485"/>
    </source>
</evidence>
<keyword evidence="4" id="KW-0004">4Fe-4S</keyword>
<feature type="compositionally biased region" description="Basic and acidic residues" evidence="10">
    <location>
        <begin position="1182"/>
        <end position="1209"/>
    </location>
</feature>
<reference evidence="13 14" key="1">
    <citation type="journal article" date="2012" name="Nature">
        <title>Repeated polyploidization of Gossypium genomes and the evolution of spinnable cotton fibres.</title>
        <authorList>
            <person name="Paterson A.H."/>
            <person name="Wendel J.F."/>
            <person name="Gundlach H."/>
            <person name="Guo H."/>
            <person name="Jenkins J."/>
            <person name="Jin D."/>
            <person name="Llewellyn D."/>
            <person name="Showmaker K.C."/>
            <person name="Shu S."/>
            <person name="Udall J."/>
            <person name="Yoo M.J."/>
            <person name="Byers R."/>
            <person name="Chen W."/>
            <person name="Doron-Faigenboim A."/>
            <person name="Duke M.V."/>
            <person name="Gong L."/>
            <person name="Grimwood J."/>
            <person name="Grover C."/>
            <person name="Grupp K."/>
            <person name="Hu G."/>
            <person name="Lee T.H."/>
            <person name="Li J."/>
            <person name="Lin L."/>
            <person name="Liu T."/>
            <person name="Marler B.S."/>
            <person name="Page J.T."/>
            <person name="Roberts A.W."/>
            <person name="Romanel E."/>
            <person name="Sanders W.S."/>
            <person name="Szadkowski E."/>
            <person name="Tan X."/>
            <person name="Tang H."/>
            <person name="Xu C."/>
            <person name="Wang J."/>
            <person name="Wang Z."/>
            <person name="Zhang D."/>
            <person name="Zhang L."/>
            <person name="Ashrafi H."/>
            <person name="Bedon F."/>
            <person name="Bowers J.E."/>
            <person name="Brubaker C.L."/>
            <person name="Chee P.W."/>
            <person name="Das S."/>
            <person name="Gingle A.R."/>
            <person name="Haigler C.H."/>
            <person name="Harker D."/>
            <person name="Hoffmann L.V."/>
            <person name="Hovav R."/>
            <person name="Jones D.C."/>
            <person name="Lemke C."/>
            <person name="Mansoor S."/>
            <person name="ur Rahman M."/>
            <person name="Rainville L.N."/>
            <person name="Rambani A."/>
            <person name="Reddy U.K."/>
            <person name="Rong J.K."/>
            <person name="Saranga Y."/>
            <person name="Scheffler B.E."/>
            <person name="Scheffler J.A."/>
            <person name="Stelly D.M."/>
            <person name="Triplett B.A."/>
            <person name="Van Deynze A."/>
            <person name="Vaslin M.F."/>
            <person name="Waghmare V.N."/>
            <person name="Walford S.A."/>
            <person name="Wright R.J."/>
            <person name="Zaki E.A."/>
            <person name="Zhang T."/>
            <person name="Dennis E.S."/>
            <person name="Mayer K.F."/>
            <person name="Peterson D.G."/>
            <person name="Rokhsar D.S."/>
            <person name="Wang X."/>
            <person name="Schmutz J."/>
        </authorList>
    </citation>
    <scope>NUCLEOTIDE SEQUENCE [LARGE SCALE GENOMIC DNA]</scope>
</reference>
<dbReference type="InterPro" id="IPR011257">
    <property type="entry name" value="DNA_glycosylase"/>
</dbReference>
<comment type="subcellular location">
    <subcellularLocation>
        <location evidence="2">Nucleus</location>
    </subcellularLocation>
</comment>
<feature type="compositionally biased region" description="Basic residues" evidence="10">
    <location>
        <begin position="289"/>
        <end position="298"/>
    </location>
</feature>
<dbReference type="PANTHER" id="PTHR46213:SF13">
    <property type="entry name" value="DEMETER-LIKE PROTEIN 2-RELATED"/>
    <property type="match status" value="1"/>
</dbReference>
<keyword evidence="5" id="KW-0479">Metal-binding</keyword>
<dbReference type="Gene3D" id="1.10.340.30">
    <property type="entry name" value="Hypothetical protein, domain 2"/>
    <property type="match status" value="1"/>
</dbReference>
<dbReference type="InterPro" id="IPR023170">
    <property type="entry name" value="HhH_base_excis_C"/>
</dbReference>
<evidence type="ECO:0000256" key="9">
    <source>
        <dbReference type="ARBA" id="ARBA00023242"/>
    </source>
</evidence>
<dbReference type="GO" id="GO:0003677">
    <property type="term" value="F:DNA binding"/>
    <property type="evidence" value="ECO:0007669"/>
    <property type="project" value="UniProtKB-KW"/>
</dbReference>
<dbReference type="Gene3D" id="1.10.1670.10">
    <property type="entry name" value="Helix-hairpin-Helix base-excision DNA repair enzymes (C-terminal)"/>
    <property type="match status" value="1"/>
</dbReference>
<feature type="compositionally biased region" description="Basic and acidic residues" evidence="10">
    <location>
        <begin position="218"/>
        <end position="232"/>
    </location>
</feature>
<feature type="domain" description="Permuted single zf-CXXC unit" evidence="12">
    <location>
        <begin position="1807"/>
        <end position="1838"/>
    </location>
</feature>
<feature type="region of interest" description="Disordered" evidence="10">
    <location>
        <begin position="466"/>
        <end position="499"/>
    </location>
</feature>
<dbReference type="InterPro" id="IPR044811">
    <property type="entry name" value="DME/ROS1"/>
</dbReference>
<keyword evidence="6" id="KW-0408">Iron</keyword>
<dbReference type="GO" id="GO:0035514">
    <property type="term" value="F:DNA demethylase activity"/>
    <property type="evidence" value="ECO:0007669"/>
    <property type="project" value="InterPro"/>
</dbReference>
<dbReference type="Pfam" id="PF15629">
    <property type="entry name" value="Perm-CXXC"/>
    <property type="match status" value="1"/>
</dbReference>